<keyword evidence="3" id="KW-0378">Hydrolase</keyword>
<accession>A0A9X1M6T1</accession>
<dbReference type="AlphaFoldDB" id="A0A9X1M6T1"/>
<dbReference type="Proteomes" id="UP000829758">
    <property type="component" value="Chromosome"/>
</dbReference>
<sequence>MALRGIFPGRRLPRRLHPEPAAGPAAVPGAAAAADPAAARDAALGDIDWTVLPPGTGRSFFPAPSGALAAVSMGSPADTPVILVPGAMGSKEDFSLMLPELAAAGYFAFSYDLAGQYESAGAGPEQLHPPRAHYDYDLFVDDLISVLAVHGPAHVVGYSFAGVVVQLTALRRPDLFRSMTLLGCPPRGGQSFRGVSRIGWLAPLIGDRISADLIVWGVRRNFIRAPAGRMKLVNLRFTVTRRDSIRDMVRLMRHAPDLRAALGATTVPKFVGVGAHDVWPVRLHREFAASIGASFAVYASGHSPSEESPYQLTHDLLRLYRTAR</sequence>
<protein>
    <submittedName>
        <fullName evidence="3">Alpha/beta hydrolase</fullName>
    </submittedName>
</protein>
<evidence type="ECO:0000313" key="6">
    <source>
        <dbReference type="Proteomes" id="UP001155145"/>
    </source>
</evidence>
<organism evidence="3 6">
    <name type="scientific">Arthrobacter zhangbolii</name>
    <dbReference type="NCBI Taxonomy" id="2886936"/>
    <lineage>
        <taxon>Bacteria</taxon>
        <taxon>Bacillati</taxon>
        <taxon>Actinomycetota</taxon>
        <taxon>Actinomycetes</taxon>
        <taxon>Micrococcales</taxon>
        <taxon>Micrococcaceae</taxon>
        <taxon>Arthrobacter</taxon>
    </lineage>
</organism>
<dbReference type="InterPro" id="IPR000073">
    <property type="entry name" value="AB_hydrolase_1"/>
</dbReference>
<feature type="compositionally biased region" description="Low complexity" evidence="1">
    <location>
        <begin position="20"/>
        <end position="29"/>
    </location>
</feature>
<reference evidence="3" key="1">
    <citation type="submission" date="2021-10" db="EMBL/GenBank/DDBJ databases">
        <title>Novel species in genus Arthrobacter.</title>
        <authorList>
            <person name="Liu Y."/>
        </authorList>
    </citation>
    <scope>NUCLEOTIDE SEQUENCE</scope>
    <source>
        <strain evidence="3">Zg-Y462</strain>
        <strain evidence="5">zg-Y462</strain>
    </source>
</reference>
<dbReference type="Pfam" id="PF12697">
    <property type="entry name" value="Abhydrolase_6"/>
    <property type="match status" value="1"/>
</dbReference>
<dbReference type="SUPFAM" id="SSF53474">
    <property type="entry name" value="alpha/beta-Hydrolases"/>
    <property type="match status" value="1"/>
</dbReference>
<dbReference type="GO" id="GO:0046503">
    <property type="term" value="P:glycerolipid catabolic process"/>
    <property type="evidence" value="ECO:0007669"/>
    <property type="project" value="TreeGrafter"/>
</dbReference>
<name>A0A9X1M6T1_9MICC</name>
<evidence type="ECO:0000313" key="5">
    <source>
        <dbReference type="Proteomes" id="UP000829758"/>
    </source>
</evidence>
<evidence type="ECO:0000259" key="2">
    <source>
        <dbReference type="Pfam" id="PF12697"/>
    </source>
</evidence>
<evidence type="ECO:0000313" key="4">
    <source>
        <dbReference type="EMBL" id="UON90626.1"/>
    </source>
</evidence>
<dbReference type="Gene3D" id="3.40.50.1820">
    <property type="entry name" value="alpha/beta hydrolase"/>
    <property type="match status" value="1"/>
</dbReference>
<dbReference type="PANTHER" id="PTHR43433:SF5">
    <property type="entry name" value="AB HYDROLASE-1 DOMAIN-CONTAINING PROTEIN"/>
    <property type="match status" value="1"/>
</dbReference>
<feature type="domain" description="AB hydrolase-1" evidence="2">
    <location>
        <begin position="81"/>
        <end position="311"/>
    </location>
</feature>
<evidence type="ECO:0000313" key="3">
    <source>
        <dbReference type="EMBL" id="MCC3271612.1"/>
    </source>
</evidence>
<dbReference type="EMBL" id="CP094984">
    <property type="protein sequence ID" value="UON90626.1"/>
    <property type="molecule type" value="Genomic_DNA"/>
</dbReference>
<proteinExistence type="predicted"/>
<evidence type="ECO:0000256" key="1">
    <source>
        <dbReference type="SAM" id="MobiDB-lite"/>
    </source>
</evidence>
<dbReference type="PANTHER" id="PTHR43433">
    <property type="entry name" value="HYDROLASE, ALPHA/BETA FOLD FAMILY PROTEIN"/>
    <property type="match status" value="1"/>
</dbReference>
<dbReference type="GO" id="GO:0004806">
    <property type="term" value="F:triacylglycerol lipase activity"/>
    <property type="evidence" value="ECO:0007669"/>
    <property type="project" value="TreeGrafter"/>
</dbReference>
<dbReference type="Proteomes" id="UP001155145">
    <property type="component" value="Unassembled WGS sequence"/>
</dbReference>
<dbReference type="InterPro" id="IPR029058">
    <property type="entry name" value="AB_hydrolase_fold"/>
</dbReference>
<dbReference type="EMBL" id="JAJFZT010000001">
    <property type="protein sequence ID" value="MCC3271612.1"/>
    <property type="molecule type" value="Genomic_DNA"/>
</dbReference>
<dbReference type="InterPro" id="IPR050471">
    <property type="entry name" value="AB_hydrolase"/>
</dbReference>
<dbReference type="RefSeq" id="WP_227927860.1">
    <property type="nucleotide sequence ID" value="NZ_CP094984.1"/>
</dbReference>
<keyword evidence="5" id="KW-1185">Reference proteome</keyword>
<gene>
    <name evidence="3" type="ORF">LJ755_02540</name>
    <name evidence="4" type="ORF">MUK71_08145</name>
</gene>
<feature type="region of interest" description="Disordered" evidence="1">
    <location>
        <begin position="1"/>
        <end position="29"/>
    </location>
</feature>